<dbReference type="Proteomes" id="UP000006426">
    <property type="component" value="Plasmid pmppla107"/>
</dbReference>
<evidence type="ECO:0000313" key="2">
    <source>
        <dbReference type="EMBL" id="AXH60400.1"/>
    </source>
</evidence>
<evidence type="ECO:0000313" key="3">
    <source>
        <dbReference type="Proteomes" id="UP000006426"/>
    </source>
</evidence>
<organism evidence="2 3">
    <name type="scientific">Pseudomonas amygdali pv. lachrymans str. M301315</name>
    <dbReference type="NCBI Taxonomy" id="629260"/>
    <lineage>
        <taxon>Bacteria</taxon>
        <taxon>Pseudomonadati</taxon>
        <taxon>Pseudomonadota</taxon>
        <taxon>Gammaproteobacteria</taxon>
        <taxon>Pseudomonadales</taxon>
        <taxon>Pseudomonadaceae</taxon>
        <taxon>Pseudomonas</taxon>
        <taxon>Pseudomonas amygdali</taxon>
    </lineage>
</organism>
<dbReference type="SMART" id="SM00860">
    <property type="entry name" value="SMI1_KNR4"/>
    <property type="match status" value="1"/>
</dbReference>
<sequence length="136" mass="14732">MEALYLDHPSLRGTPATDQQILGAQERLGVTFHPDYIDFIKHYGGSFGGVDIHAFGNGSLLGTCTVIDLTLGFRELCDHFIPTGLEDAIAISDDGGGNPILISSRGQIYLYLHDEHKVELLASSLEALLEQSFPCA</sequence>
<feature type="domain" description="Knr4/Smi1-like" evidence="1">
    <location>
        <begin position="15"/>
        <end position="131"/>
    </location>
</feature>
<evidence type="ECO:0000259" key="1">
    <source>
        <dbReference type="SMART" id="SM00860"/>
    </source>
</evidence>
<name>A0AAD0PX63_PSEAV</name>
<proteinExistence type="predicted"/>
<protein>
    <submittedName>
        <fullName evidence="2">SMI1/KNR4 family protein</fullName>
    </submittedName>
</protein>
<dbReference type="Gene3D" id="3.40.1580.10">
    <property type="entry name" value="SMI1/KNR4-like"/>
    <property type="match status" value="1"/>
</dbReference>
<dbReference type="EMBL" id="CP031226">
    <property type="protein sequence ID" value="AXH60400.1"/>
    <property type="molecule type" value="Genomic_DNA"/>
</dbReference>
<keyword evidence="2" id="KW-0614">Plasmid</keyword>
<dbReference type="InterPro" id="IPR037883">
    <property type="entry name" value="Knr4/Smi1-like_sf"/>
</dbReference>
<dbReference type="SUPFAM" id="SSF160631">
    <property type="entry name" value="SMI1/KNR4-like"/>
    <property type="match status" value="1"/>
</dbReference>
<dbReference type="Pfam" id="PF09346">
    <property type="entry name" value="SMI1_KNR4"/>
    <property type="match status" value="1"/>
</dbReference>
<accession>A0AAD0PX63</accession>
<reference evidence="2 3" key="1">
    <citation type="journal article" date="2011" name="PLoS Pathog.">
        <title>Dynamic evolution of pathogenicity revealed by sequencing and comparative genomics of 19 Pseudomonas syringae isolates.</title>
        <authorList>
            <person name="Baltrus D.A."/>
            <person name="Nishimura M.T."/>
            <person name="Romanchuk A."/>
            <person name="Chang J.H."/>
            <person name="Mukhtar M.S."/>
            <person name="Cherkis K."/>
            <person name="Roach J."/>
            <person name="Grant S.R."/>
            <person name="Jones C.D."/>
            <person name="Dangl J.L."/>
        </authorList>
    </citation>
    <scope>NUCLEOTIDE SEQUENCE [LARGE SCALE GENOMIC DNA]</scope>
    <source>
        <strain evidence="2 3">M301315</strain>
    </source>
</reference>
<geneLocation type="plasmid" evidence="3">
    <name>pmppla107</name>
</geneLocation>
<dbReference type="InterPro" id="IPR018958">
    <property type="entry name" value="Knr4/Smi1-like_dom"/>
</dbReference>
<gene>
    <name evidence="2" type="ORF">PLA107_030790</name>
</gene>
<dbReference type="AlphaFoldDB" id="A0AAD0PX63"/>